<feature type="transmembrane region" description="Helical" evidence="1">
    <location>
        <begin position="173"/>
        <end position="192"/>
    </location>
</feature>
<dbReference type="RefSeq" id="WP_138195194.1">
    <property type="nucleotide sequence ID" value="NZ_VCIW01000010.1"/>
</dbReference>
<dbReference type="Proteomes" id="UP000309676">
    <property type="component" value="Unassembled WGS sequence"/>
</dbReference>
<dbReference type="PANTHER" id="PTHR36832:SF2">
    <property type="entry name" value="INTEGRAL MEMBRANE PROTEIN"/>
    <property type="match status" value="1"/>
</dbReference>
<feature type="transmembrane region" description="Helical" evidence="1">
    <location>
        <begin position="139"/>
        <end position="161"/>
    </location>
</feature>
<gene>
    <name evidence="2" type="ORF">FE782_15815</name>
</gene>
<dbReference type="InterPro" id="IPR010390">
    <property type="entry name" value="ABC-2_transporter-like"/>
</dbReference>
<proteinExistence type="predicted"/>
<dbReference type="Pfam" id="PF06182">
    <property type="entry name" value="ABC2_membrane_6"/>
    <property type="match status" value="1"/>
</dbReference>
<feature type="transmembrane region" description="Helical" evidence="1">
    <location>
        <begin position="227"/>
        <end position="247"/>
    </location>
</feature>
<dbReference type="OrthoDB" id="2959485at2"/>
<accession>A0A5R9GAT3</accession>
<reference evidence="2 3" key="1">
    <citation type="submission" date="2019-05" db="EMBL/GenBank/DDBJ databases">
        <authorList>
            <person name="Narsing Rao M.P."/>
            <person name="Li W.J."/>
        </authorList>
    </citation>
    <scope>NUCLEOTIDE SEQUENCE [LARGE SCALE GENOMIC DNA]</scope>
    <source>
        <strain evidence="2 3">SYSU_K30003</strain>
    </source>
</reference>
<keyword evidence="3" id="KW-1185">Reference proteome</keyword>
<sequence>MLFATLFRKSYRVNLQYRAAHAVRSVTSLIFGYVYISIWIGLGADHSLGEYGTEGMIAYIAANQSILVLTLFLTYGLGIETLVRSGNISLELIRPVHLFPQLAAREWGKIGYNFVYRALPIYAFFAVVFSIPLPERPATYAYAAASLLMASYISICVNYLIGAMSLWTGEARFLYWLHYAVAMVISGFFIPIEWLPGPLQAVAAWTPYPYIQYAPVTIWLETHDAPAAALATAFGWCAAFTALSYGVTAWMRRKVEVQGG</sequence>
<dbReference type="PANTHER" id="PTHR36832">
    <property type="entry name" value="SLR1174 PROTEIN-RELATED"/>
    <property type="match status" value="1"/>
</dbReference>
<evidence type="ECO:0008006" key="4">
    <source>
        <dbReference type="Google" id="ProtNLM"/>
    </source>
</evidence>
<feature type="transmembrane region" description="Helical" evidence="1">
    <location>
        <begin position="21"/>
        <end position="44"/>
    </location>
</feature>
<name>A0A5R9GAT3_9BACL</name>
<organism evidence="2 3">
    <name type="scientific">Paenibacillus antri</name>
    <dbReference type="NCBI Taxonomy" id="2582848"/>
    <lineage>
        <taxon>Bacteria</taxon>
        <taxon>Bacillati</taxon>
        <taxon>Bacillota</taxon>
        <taxon>Bacilli</taxon>
        <taxon>Bacillales</taxon>
        <taxon>Paenibacillaceae</taxon>
        <taxon>Paenibacillus</taxon>
    </lineage>
</organism>
<keyword evidence="1" id="KW-0812">Transmembrane</keyword>
<evidence type="ECO:0000313" key="2">
    <source>
        <dbReference type="EMBL" id="TLS51200.1"/>
    </source>
</evidence>
<evidence type="ECO:0000313" key="3">
    <source>
        <dbReference type="Proteomes" id="UP000309676"/>
    </source>
</evidence>
<protein>
    <recommendedName>
        <fullName evidence="4">ABC transporter permease</fullName>
    </recommendedName>
</protein>
<keyword evidence="1" id="KW-0472">Membrane</keyword>
<feature type="transmembrane region" description="Helical" evidence="1">
    <location>
        <begin position="56"/>
        <end position="77"/>
    </location>
</feature>
<keyword evidence="1" id="KW-1133">Transmembrane helix</keyword>
<feature type="transmembrane region" description="Helical" evidence="1">
    <location>
        <begin position="114"/>
        <end position="133"/>
    </location>
</feature>
<comment type="caution">
    <text evidence="2">The sequence shown here is derived from an EMBL/GenBank/DDBJ whole genome shotgun (WGS) entry which is preliminary data.</text>
</comment>
<dbReference type="AlphaFoldDB" id="A0A5R9GAT3"/>
<evidence type="ECO:0000256" key="1">
    <source>
        <dbReference type="SAM" id="Phobius"/>
    </source>
</evidence>
<dbReference type="EMBL" id="VCIW01000010">
    <property type="protein sequence ID" value="TLS51200.1"/>
    <property type="molecule type" value="Genomic_DNA"/>
</dbReference>